<keyword evidence="7" id="KW-0004">4Fe-4S</keyword>
<dbReference type="InterPro" id="IPR005854">
    <property type="entry name" value="PurF"/>
</dbReference>
<dbReference type="Pfam" id="PF00156">
    <property type="entry name" value="Pribosyltran"/>
    <property type="match status" value="1"/>
</dbReference>
<evidence type="ECO:0000256" key="10">
    <source>
        <dbReference type="PIRSR" id="PIRSR000485-3"/>
    </source>
</evidence>
<comment type="caution">
    <text evidence="12">The sequence shown here is derived from an EMBL/GenBank/DDBJ whole genome shotgun (WGS) entry which is preliminary data.</text>
</comment>
<evidence type="ECO:0000256" key="4">
    <source>
        <dbReference type="ARBA" id="ARBA00022679"/>
    </source>
</evidence>
<feature type="binding site" evidence="7 10">
    <location>
        <position position="255"/>
    </location>
    <ligand>
        <name>[4Fe-4S] cluster</name>
        <dbReference type="ChEBI" id="CHEBI:49883"/>
    </ligand>
</feature>
<dbReference type="GO" id="GO:0009113">
    <property type="term" value="P:purine nucleobase biosynthetic process"/>
    <property type="evidence" value="ECO:0007669"/>
    <property type="project" value="UniProtKB-UniRule"/>
</dbReference>
<dbReference type="CDD" id="cd00715">
    <property type="entry name" value="GPATase_N"/>
    <property type="match status" value="1"/>
</dbReference>
<evidence type="ECO:0000256" key="1">
    <source>
        <dbReference type="ARBA" id="ARBA00005209"/>
    </source>
</evidence>
<dbReference type="PANTHER" id="PTHR11907">
    <property type="entry name" value="AMIDOPHOSPHORIBOSYLTRANSFERASE"/>
    <property type="match status" value="1"/>
</dbReference>
<dbReference type="InterPro" id="IPR035584">
    <property type="entry name" value="PurF_N"/>
</dbReference>
<dbReference type="GO" id="GO:0046872">
    <property type="term" value="F:metal ion binding"/>
    <property type="evidence" value="ECO:0007669"/>
    <property type="project" value="UniProtKB-KW"/>
</dbReference>
<dbReference type="InterPro" id="IPR017932">
    <property type="entry name" value="GATase_2_dom"/>
</dbReference>
<dbReference type="InterPro" id="IPR000836">
    <property type="entry name" value="PRTase_dom"/>
</dbReference>
<gene>
    <name evidence="7" type="primary">purF</name>
    <name evidence="12" type="ORF">ENS06_09515</name>
</gene>
<evidence type="ECO:0000256" key="8">
    <source>
        <dbReference type="PIRNR" id="PIRNR000485"/>
    </source>
</evidence>
<feature type="active site" description="Nucleophile" evidence="7 9">
    <location>
        <position position="21"/>
    </location>
</feature>
<sequence length="476" mass="53043">MNAHRVLPHPALHRPSRREECGVFGVFGHPEAAKLAYFGLYALQHRGQESAGITTSDGCHIYDYKHMGLVSEVFKEDTLQGLKGHLAIGHVRYSTTGSSRLANAQPFVVLHKNEYYGIAHNGNLVNAARLRRELEREGTIFQSTMDTEVIVHLLARRLRYGLEEALADALAQVEGAYSLVLCTRDTLIGARDPRGFRPLCLGQMNGSYVLSSETCALDLIEAAYIRDVEPGEIVIIDRNGLRSLKPFDPVPSAYCIFEFIYFARPDSTIFGQNVYSCRKRLGHLMAQENTIEADLVMPFPDSGTYAALGYSEESGIPLEMGVIRNHYVGRTFIQPSQTMRDFSVRIKLNPVREILKGKRVIIVEDSIIRGTTTRTRIKTLREAGAREVHMVVSCPPHRHPCPYGIDFSTKGELIAAQHSVEDIRAFIGLDSLAYLSLEGLLQGAGATPQAHPYCVACFTGNYPVTFHEEVRKDCFE</sequence>
<proteinExistence type="inferred from homology"/>
<comment type="similarity">
    <text evidence="2 7 8">In the C-terminal section; belongs to the purine/pyrimidine phosphoribosyltransferase family.</text>
</comment>
<feature type="binding site" evidence="7 10">
    <location>
        <position position="454"/>
    </location>
    <ligand>
        <name>[4Fe-4S] cluster</name>
        <dbReference type="ChEBI" id="CHEBI:49883"/>
    </ligand>
</feature>
<dbReference type="PROSITE" id="PS51278">
    <property type="entry name" value="GATASE_TYPE_2"/>
    <property type="match status" value="1"/>
</dbReference>
<comment type="catalytic activity">
    <reaction evidence="7 8">
        <text>5-phospho-beta-D-ribosylamine + L-glutamate + diphosphate = 5-phospho-alpha-D-ribose 1-diphosphate + L-glutamine + H2O</text>
        <dbReference type="Rhea" id="RHEA:14905"/>
        <dbReference type="ChEBI" id="CHEBI:15377"/>
        <dbReference type="ChEBI" id="CHEBI:29985"/>
        <dbReference type="ChEBI" id="CHEBI:33019"/>
        <dbReference type="ChEBI" id="CHEBI:58017"/>
        <dbReference type="ChEBI" id="CHEBI:58359"/>
        <dbReference type="ChEBI" id="CHEBI:58681"/>
        <dbReference type="EC" id="2.4.2.14"/>
    </reaction>
</comment>
<feature type="domain" description="Glutamine amidotransferase type-2" evidence="11">
    <location>
        <begin position="21"/>
        <end position="239"/>
    </location>
</feature>
<accession>A0A832A4N2</accession>
<keyword evidence="6 7" id="KW-0315">Glutamine amidotransferase</keyword>
<comment type="function">
    <text evidence="7">Catalyzes the formation of phosphoribosylamine from phosphoribosylpyrophosphate (PRPP) and glutamine.</text>
</comment>
<dbReference type="PIRSF" id="PIRSF000485">
    <property type="entry name" value="Amd_phspho_trans"/>
    <property type="match status" value="1"/>
</dbReference>
<comment type="cofactor">
    <cofactor evidence="7 10">
        <name>[4Fe-4S] cluster</name>
        <dbReference type="ChEBI" id="CHEBI:49883"/>
    </cofactor>
    <text evidence="7 10">Binds 1 [4Fe-4S] cluster per subunit.</text>
</comment>
<evidence type="ECO:0000256" key="7">
    <source>
        <dbReference type="HAMAP-Rule" id="MF_01931"/>
    </source>
</evidence>
<keyword evidence="5 7" id="KW-0658">Purine biosynthesis</keyword>
<organism evidence="12">
    <name type="scientific">Desulfacinum infernum</name>
    <dbReference type="NCBI Taxonomy" id="35837"/>
    <lineage>
        <taxon>Bacteria</taxon>
        <taxon>Pseudomonadati</taxon>
        <taxon>Thermodesulfobacteriota</taxon>
        <taxon>Syntrophobacteria</taxon>
        <taxon>Syntrophobacterales</taxon>
        <taxon>Syntrophobacteraceae</taxon>
        <taxon>Desulfacinum</taxon>
    </lineage>
</organism>
<evidence type="ECO:0000259" key="11">
    <source>
        <dbReference type="PROSITE" id="PS51278"/>
    </source>
</evidence>
<keyword evidence="7 10" id="KW-0408">Iron</keyword>
<evidence type="ECO:0000256" key="9">
    <source>
        <dbReference type="PIRSR" id="PIRSR000485-1"/>
    </source>
</evidence>
<keyword evidence="3 7" id="KW-0328">Glycosyltransferase</keyword>
<dbReference type="Pfam" id="PF13537">
    <property type="entry name" value="GATase_7"/>
    <property type="match status" value="1"/>
</dbReference>
<dbReference type="AlphaFoldDB" id="A0A832A4N2"/>
<comment type="caution">
    <text evidence="7">Lacks conserved residue(s) required for the propagation of feature annotation.</text>
</comment>
<dbReference type="InterPro" id="IPR029055">
    <property type="entry name" value="Ntn_hydrolases_N"/>
</dbReference>
<keyword evidence="7 10" id="KW-0411">Iron-sulfur</keyword>
<dbReference type="GO" id="GO:0004044">
    <property type="term" value="F:amidophosphoribosyltransferase activity"/>
    <property type="evidence" value="ECO:0007669"/>
    <property type="project" value="UniProtKB-UniRule"/>
</dbReference>
<comment type="pathway">
    <text evidence="1 7 8">Purine metabolism; IMP biosynthesis via de novo pathway; N(1)-(5-phospho-D-ribosyl)glycinamide from 5-phospho-alpha-D-ribose 1-diphosphate: step 1/2.</text>
</comment>
<dbReference type="CDD" id="cd06223">
    <property type="entry name" value="PRTases_typeI"/>
    <property type="match status" value="1"/>
</dbReference>
<dbReference type="SUPFAM" id="SSF53271">
    <property type="entry name" value="PRTase-like"/>
    <property type="match status" value="1"/>
</dbReference>
<feature type="binding site" evidence="7 10">
    <location>
        <position position="401"/>
    </location>
    <ligand>
        <name>[4Fe-4S] cluster</name>
        <dbReference type="ChEBI" id="CHEBI:49883"/>
    </ligand>
</feature>
<dbReference type="GO" id="GO:0006189">
    <property type="term" value="P:'de novo' IMP biosynthetic process"/>
    <property type="evidence" value="ECO:0007669"/>
    <property type="project" value="UniProtKB-UniRule"/>
</dbReference>
<dbReference type="Gene3D" id="3.60.20.10">
    <property type="entry name" value="Glutamine Phosphoribosylpyrophosphate, subunit 1, domain 1"/>
    <property type="match status" value="1"/>
</dbReference>
<reference evidence="12" key="1">
    <citation type="journal article" date="2020" name="mSystems">
        <title>Genome- and Community-Level Interaction Insights into Carbon Utilization and Element Cycling Functions of Hydrothermarchaeota in Hydrothermal Sediment.</title>
        <authorList>
            <person name="Zhou Z."/>
            <person name="Liu Y."/>
            <person name="Xu W."/>
            <person name="Pan J."/>
            <person name="Luo Z.H."/>
            <person name="Li M."/>
        </authorList>
    </citation>
    <scope>NUCLEOTIDE SEQUENCE [LARGE SCALE GENOMIC DNA]</scope>
    <source>
        <strain evidence="12">SpSt-456</strain>
    </source>
</reference>
<evidence type="ECO:0000256" key="3">
    <source>
        <dbReference type="ARBA" id="ARBA00022676"/>
    </source>
</evidence>
<feature type="binding site" evidence="7 10">
    <location>
        <position position="457"/>
    </location>
    <ligand>
        <name>[4Fe-4S] cluster</name>
        <dbReference type="ChEBI" id="CHEBI:49883"/>
    </ligand>
</feature>
<dbReference type="EC" id="2.4.2.14" evidence="7"/>
<dbReference type="EMBL" id="DSTK01000027">
    <property type="protein sequence ID" value="HFK97542.1"/>
    <property type="molecule type" value="Genomic_DNA"/>
</dbReference>
<name>A0A832A4N2_9BACT</name>
<dbReference type="NCBIfam" id="TIGR01134">
    <property type="entry name" value="purF"/>
    <property type="match status" value="1"/>
</dbReference>
<evidence type="ECO:0000256" key="5">
    <source>
        <dbReference type="ARBA" id="ARBA00022755"/>
    </source>
</evidence>
<evidence type="ECO:0000313" key="12">
    <source>
        <dbReference type="EMBL" id="HFK97542.1"/>
    </source>
</evidence>
<protein>
    <recommendedName>
        <fullName evidence="7">Amidophosphoribosyltransferase</fullName>
        <shortName evidence="7">ATase</shortName>
        <ecNumber evidence="7">2.4.2.14</ecNumber>
    </recommendedName>
    <alternativeName>
        <fullName evidence="7">Glutamine phosphoribosylpyrophosphate amidotransferase</fullName>
        <shortName evidence="7">GPATase</shortName>
    </alternativeName>
</protein>
<keyword evidence="4 7" id="KW-0808">Transferase</keyword>
<dbReference type="InterPro" id="IPR029057">
    <property type="entry name" value="PRTase-like"/>
</dbReference>
<evidence type="ECO:0000256" key="2">
    <source>
        <dbReference type="ARBA" id="ARBA00010138"/>
    </source>
</evidence>
<evidence type="ECO:0000256" key="6">
    <source>
        <dbReference type="ARBA" id="ARBA00022962"/>
    </source>
</evidence>
<dbReference type="Gene3D" id="3.40.50.2020">
    <property type="match status" value="1"/>
</dbReference>
<keyword evidence="7 10" id="KW-0479">Metal-binding</keyword>
<dbReference type="SUPFAM" id="SSF56235">
    <property type="entry name" value="N-terminal nucleophile aminohydrolases (Ntn hydrolases)"/>
    <property type="match status" value="1"/>
</dbReference>
<dbReference type="UniPathway" id="UPA00074">
    <property type="reaction ID" value="UER00124"/>
</dbReference>
<dbReference type="HAMAP" id="MF_01931">
    <property type="entry name" value="PurF"/>
    <property type="match status" value="1"/>
</dbReference>
<dbReference type="GO" id="GO:0051539">
    <property type="term" value="F:4 iron, 4 sulfur cluster binding"/>
    <property type="evidence" value="ECO:0007669"/>
    <property type="project" value="UniProtKB-KW"/>
</dbReference>